<evidence type="ECO:0000313" key="6">
    <source>
        <dbReference type="Proteomes" id="UP001265083"/>
    </source>
</evidence>
<dbReference type="AlphaFoldDB" id="A0A1H2IID0"/>
<dbReference type="Proteomes" id="UP000183180">
    <property type="component" value="Unassembled WGS sequence"/>
</dbReference>
<keyword evidence="6" id="KW-1185">Reference proteome</keyword>
<dbReference type="CDD" id="cd03416">
    <property type="entry name" value="CbiX_SirB_N"/>
    <property type="match status" value="1"/>
</dbReference>
<reference evidence="4 5" key="1">
    <citation type="submission" date="2016-10" db="EMBL/GenBank/DDBJ databases">
        <authorList>
            <person name="de Groot N.N."/>
        </authorList>
    </citation>
    <scope>NUCLEOTIDE SEQUENCE [LARGE SCALE GENOMIC DNA]</scope>
    <source>
        <strain evidence="4 5">DSM 44215</strain>
    </source>
</reference>
<proteinExistence type="predicted"/>
<keyword evidence="2" id="KW-0456">Lyase</keyword>
<accession>A0A1H2IID0</accession>
<dbReference type="SUPFAM" id="SSF53800">
    <property type="entry name" value="Chelatase"/>
    <property type="match status" value="1"/>
</dbReference>
<evidence type="ECO:0000256" key="2">
    <source>
        <dbReference type="ARBA" id="ARBA00023239"/>
    </source>
</evidence>
<evidence type="ECO:0000313" key="4">
    <source>
        <dbReference type="EMBL" id="SDU43842.1"/>
    </source>
</evidence>
<gene>
    <name evidence="3" type="ORF">RD149_17560</name>
    <name evidence="4" type="ORF">SAMN04488548_1341176</name>
</gene>
<evidence type="ECO:0000313" key="5">
    <source>
        <dbReference type="Proteomes" id="UP000183180"/>
    </source>
</evidence>
<dbReference type="EMBL" id="JAVLUS010000015">
    <property type="protein sequence ID" value="MDS1115564.1"/>
    <property type="molecule type" value="Genomic_DNA"/>
</dbReference>
<sequence>MSPALVLVAHGSRDPRFGATARRVRDAVAATLPGVEVVLSYLDLDEPLVGDALDATEGETGRAGAGGDPVVVPLLLSAGYHHKVDLPAIIAAHRPFAHQTDVIGTRSFTAALADRLLEAGLDERDGVVLSAVGSSDESADGHVRRRAIELSTYLHRPVEVVFATKLGPGNRAVAAAVRRLRAAGAQRIALSPYFLSAGLLIERVETALDALAEETLVAGPLGAHPDVIEGICGLYRTAAQRRTVIAGR</sequence>
<dbReference type="OrthoDB" id="482456at2"/>
<protein>
    <submittedName>
        <fullName evidence="3">CbiX/SirB N-terminal domain-containing protein</fullName>
    </submittedName>
    <submittedName>
        <fullName evidence="4">Sirohydrochlorin ferrochelatase</fullName>
    </submittedName>
</protein>
<evidence type="ECO:0000256" key="1">
    <source>
        <dbReference type="ARBA" id="ARBA00022723"/>
    </source>
</evidence>
<dbReference type="EMBL" id="FNLM01000034">
    <property type="protein sequence ID" value="SDU43842.1"/>
    <property type="molecule type" value="Genomic_DNA"/>
</dbReference>
<dbReference type="PANTHER" id="PTHR33542:SF5">
    <property type="entry name" value="FERROCHELATASE CHE1"/>
    <property type="match status" value="1"/>
</dbReference>
<keyword evidence="1" id="KW-0479">Metal-binding</keyword>
<organism evidence="4 5">
    <name type="scientific">Gordonia westfalica</name>
    <dbReference type="NCBI Taxonomy" id="158898"/>
    <lineage>
        <taxon>Bacteria</taxon>
        <taxon>Bacillati</taxon>
        <taxon>Actinomycetota</taxon>
        <taxon>Actinomycetes</taxon>
        <taxon>Mycobacteriales</taxon>
        <taxon>Gordoniaceae</taxon>
        <taxon>Gordonia</taxon>
    </lineage>
</organism>
<name>A0A1H2IID0_9ACTN</name>
<evidence type="ECO:0000313" key="3">
    <source>
        <dbReference type="EMBL" id="MDS1115564.1"/>
    </source>
</evidence>
<dbReference type="GO" id="GO:0046872">
    <property type="term" value="F:metal ion binding"/>
    <property type="evidence" value="ECO:0007669"/>
    <property type="project" value="UniProtKB-KW"/>
</dbReference>
<dbReference type="GO" id="GO:0016829">
    <property type="term" value="F:lyase activity"/>
    <property type="evidence" value="ECO:0007669"/>
    <property type="project" value="UniProtKB-KW"/>
</dbReference>
<dbReference type="InterPro" id="IPR050963">
    <property type="entry name" value="Sirohydro_Cobaltochel/CbiX"/>
</dbReference>
<dbReference type="STRING" id="158898.SAMN04488548_1341176"/>
<dbReference type="InterPro" id="IPR002762">
    <property type="entry name" value="CbiX-like"/>
</dbReference>
<dbReference type="Proteomes" id="UP001265083">
    <property type="component" value="Unassembled WGS sequence"/>
</dbReference>
<dbReference type="Pfam" id="PF01903">
    <property type="entry name" value="CbiX"/>
    <property type="match status" value="2"/>
</dbReference>
<dbReference type="RefSeq" id="WP_074849559.1">
    <property type="nucleotide sequence ID" value="NZ_FNLM01000034.1"/>
</dbReference>
<reference evidence="3 6" key="2">
    <citation type="submission" date="2023-08" db="EMBL/GenBank/DDBJ databases">
        <title>Bioegradation of LLDPE and BLDPE plastic by marine bacteria from coast plastic debris.</title>
        <authorList>
            <person name="Rong Z."/>
        </authorList>
    </citation>
    <scope>NUCLEOTIDE SEQUENCE [LARGE SCALE GENOMIC DNA]</scope>
    <source>
        <strain evidence="3 6">Z-2</strain>
    </source>
</reference>
<dbReference type="PANTHER" id="PTHR33542">
    <property type="entry name" value="SIROHYDROCHLORIN FERROCHELATASE, CHLOROPLASTIC"/>
    <property type="match status" value="1"/>
</dbReference>
<dbReference type="Gene3D" id="3.40.50.1400">
    <property type="match status" value="2"/>
</dbReference>